<evidence type="ECO:0000313" key="2">
    <source>
        <dbReference type="EMBL" id="TDA76088.1"/>
    </source>
</evidence>
<evidence type="ECO:0000259" key="1">
    <source>
        <dbReference type="Pfam" id="PF00534"/>
    </source>
</evidence>
<accession>A0A4R4GH78</accession>
<dbReference type="Pfam" id="PF00534">
    <property type="entry name" value="Glycos_transf_1"/>
    <property type="match status" value="1"/>
</dbReference>
<feature type="domain" description="Glycosyl transferase family 1" evidence="1">
    <location>
        <begin position="266"/>
        <end position="401"/>
    </location>
</feature>
<evidence type="ECO:0000313" key="3">
    <source>
        <dbReference type="Proteomes" id="UP000294527"/>
    </source>
</evidence>
<reference evidence="2 3" key="1">
    <citation type="journal article" date="2019" name="Nat. Microbiol.">
        <title>Genomic variation and strain-specific functional adaptation in the human gut microbiome during early life.</title>
        <authorList>
            <person name="Vatanen T."/>
            <person name="Plichta D.R."/>
            <person name="Somani J."/>
            <person name="Munch P.C."/>
            <person name="Arthur T.D."/>
            <person name="Hall A.B."/>
            <person name="Rudolf S."/>
            <person name="Oakeley E.J."/>
            <person name="Ke X."/>
            <person name="Young R.A."/>
            <person name="Haiser H.J."/>
            <person name="Kolde R."/>
            <person name="Yassour M."/>
            <person name="Luopajarvi K."/>
            <person name="Siljander H."/>
            <person name="Virtanen S.M."/>
            <person name="Ilonen J."/>
            <person name="Uibo R."/>
            <person name="Tillmann V."/>
            <person name="Mokurov S."/>
            <person name="Dorshakova N."/>
            <person name="Porter J.A."/>
            <person name="McHardy A.C."/>
            <person name="Lahdesmaki H."/>
            <person name="Vlamakis H."/>
            <person name="Huttenhower C."/>
            <person name="Knip M."/>
            <person name="Xavier R.J."/>
        </authorList>
    </citation>
    <scope>NUCLEOTIDE SEQUENCE [LARGE SCALE GENOMIC DNA]</scope>
    <source>
        <strain evidence="2 3">RJX1047</strain>
    </source>
</reference>
<dbReference type="PANTHER" id="PTHR12526">
    <property type="entry name" value="GLYCOSYLTRANSFERASE"/>
    <property type="match status" value="1"/>
</dbReference>
<dbReference type="RefSeq" id="WP_132140504.1">
    <property type="nucleotide sequence ID" value="NZ_CAXSRD010000011.1"/>
</dbReference>
<dbReference type="AlphaFoldDB" id="A0A4R4GH78"/>
<keyword evidence="2" id="KW-0808">Transferase</keyword>
<dbReference type="GO" id="GO:0016757">
    <property type="term" value="F:glycosyltransferase activity"/>
    <property type="evidence" value="ECO:0007669"/>
    <property type="project" value="InterPro"/>
</dbReference>
<organism evidence="2 3">
    <name type="scientific">Phocaeicola dorei</name>
    <dbReference type="NCBI Taxonomy" id="357276"/>
    <lineage>
        <taxon>Bacteria</taxon>
        <taxon>Pseudomonadati</taxon>
        <taxon>Bacteroidota</taxon>
        <taxon>Bacteroidia</taxon>
        <taxon>Bacteroidales</taxon>
        <taxon>Bacteroidaceae</taxon>
        <taxon>Phocaeicola</taxon>
    </lineage>
</organism>
<dbReference type="InterPro" id="IPR001296">
    <property type="entry name" value="Glyco_trans_1"/>
</dbReference>
<protein>
    <submittedName>
        <fullName evidence="2">Glycosyltransferase</fullName>
    </submittedName>
</protein>
<name>A0A4R4GH78_9BACT</name>
<dbReference type="EMBL" id="SLTU01000001">
    <property type="protein sequence ID" value="TDA76088.1"/>
    <property type="molecule type" value="Genomic_DNA"/>
</dbReference>
<proteinExistence type="predicted"/>
<sequence length="432" mass="49400">MIGKRLKVLILGHFDTPLHGHALSFVDQFPKEKYDVRLVVMDKYYDQGNYKYFYDVRNRWKRGLIYKSLEVIRKIRVWSYCRTRLVLCPNDGRAFFVGDFNVITGDQILAKNPDFTPDLIVMMWTRTFISSMAVRRMYELTKARFLFVFVDDAHLSGGCHFPVDCDGYMNGCHDCPAIIKGKKIAEKVMADKLRLYKGIPKYIVGVPADCRLARKSPLLGDALQFYNWISDPTVEFTYKSVARKEFGIPNGTFVAMSGAASITDVRKGFKYAVEAANILAEKHDNVYLLLLGNSAEKTDFNLHPNVKVIMPGFLDIHGLFRAFCASDCFLNMTIADSGPMMVNYSVACGTPVVSFYIGIAQDLVEHKKTGYMAQYKNSEDVARGMEFIIGLSKEKREQMSKDCMHQIAKVKPKINWADDIYENWDNYDEGWM</sequence>
<dbReference type="Proteomes" id="UP000294527">
    <property type="component" value="Unassembled WGS sequence"/>
</dbReference>
<gene>
    <name evidence="2" type="ORF">E1I98_06855</name>
</gene>
<dbReference type="Gene3D" id="3.40.50.2000">
    <property type="entry name" value="Glycogen Phosphorylase B"/>
    <property type="match status" value="1"/>
</dbReference>
<comment type="caution">
    <text evidence="2">The sequence shown here is derived from an EMBL/GenBank/DDBJ whole genome shotgun (WGS) entry which is preliminary data.</text>
</comment>
<dbReference type="PANTHER" id="PTHR12526:SF637">
    <property type="entry name" value="GLYCOSYLTRANSFERASE EPSF-RELATED"/>
    <property type="match status" value="1"/>
</dbReference>
<dbReference type="SUPFAM" id="SSF53756">
    <property type="entry name" value="UDP-Glycosyltransferase/glycogen phosphorylase"/>
    <property type="match status" value="1"/>
</dbReference>